<dbReference type="SUPFAM" id="SSF47095">
    <property type="entry name" value="HMG-box"/>
    <property type="match status" value="1"/>
</dbReference>
<dbReference type="InterPro" id="IPR009071">
    <property type="entry name" value="HMG_box_dom"/>
</dbReference>
<dbReference type="Proteomes" id="UP000265703">
    <property type="component" value="Unassembled WGS sequence"/>
</dbReference>
<gene>
    <name evidence="4" type="ORF">C1645_821958</name>
</gene>
<evidence type="ECO:0000259" key="3">
    <source>
        <dbReference type="PROSITE" id="PS50118"/>
    </source>
</evidence>
<proteinExistence type="predicted"/>
<name>A0A397T5F5_9GLOM</name>
<keyword evidence="1" id="KW-0539">Nucleus</keyword>
<evidence type="ECO:0000256" key="1">
    <source>
        <dbReference type="PROSITE-ProRule" id="PRU00267"/>
    </source>
</evidence>
<accession>A0A397T5F5</accession>
<keyword evidence="1" id="KW-0238">DNA-binding</keyword>
<dbReference type="EMBL" id="QKYT01000150">
    <property type="protein sequence ID" value="RIA91545.1"/>
    <property type="molecule type" value="Genomic_DNA"/>
</dbReference>
<dbReference type="PROSITE" id="PS50118">
    <property type="entry name" value="HMG_BOX_2"/>
    <property type="match status" value="1"/>
</dbReference>
<evidence type="ECO:0000313" key="5">
    <source>
        <dbReference type="Proteomes" id="UP000265703"/>
    </source>
</evidence>
<sequence>MSNLINKPKSSESNQPEENSDWKNKLKSSKGVLPKVEQIIIINKFNRDEIFNHNYDENKIFEHFYCNGNEIRAKRQPNPFMVFRMVLGLTATSKKIKIGDGTLQSKIAGFMWGGATKSEKERFANLALKFKDLHKRKFPDYEYKPKSRTSAVEAKTIEEFENQYSITAENQFSTDFLFNGQLYQPAAEYQSSIDQFQLTANSIFLPSLILQPEYPYLFQSAVTSDNIPTIQPFFTQPENQSTTEQFQPMTEANIVVENIVAGFKHFSI</sequence>
<feature type="domain" description="HMG box" evidence="3">
    <location>
        <begin position="73"/>
        <end position="142"/>
    </location>
</feature>
<dbReference type="OrthoDB" id="2343754at2759"/>
<dbReference type="AlphaFoldDB" id="A0A397T5F5"/>
<protein>
    <recommendedName>
        <fullName evidence="3">HMG box domain-containing protein</fullName>
    </recommendedName>
</protein>
<evidence type="ECO:0000313" key="4">
    <source>
        <dbReference type="EMBL" id="RIA91545.1"/>
    </source>
</evidence>
<keyword evidence="5" id="KW-1185">Reference proteome</keyword>
<evidence type="ECO:0000256" key="2">
    <source>
        <dbReference type="SAM" id="MobiDB-lite"/>
    </source>
</evidence>
<feature type="DNA-binding region" description="HMG box" evidence="1">
    <location>
        <begin position="73"/>
        <end position="142"/>
    </location>
</feature>
<dbReference type="GO" id="GO:0003677">
    <property type="term" value="F:DNA binding"/>
    <property type="evidence" value="ECO:0007669"/>
    <property type="project" value="UniProtKB-UniRule"/>
</dbReference>
<dbReference type="InterPro" id="IPR036910">
    <property type="entry name" value="HMG_box_dom_sf"/>
</dbReference>
<reference evidence="4 5" key="1">
    <citation type="submission" date="2018-06" db="EMBL/GenBank/DDBJ databases">
        <title>Comparative genomics reveals the genomic features of Rhizophagus irregularis, R. cerebriforme, R. diaphanum and Gigaspora rosea, and their symbiotic lifestyle signature.</title>
        <authorList>
            <person name="Morin E."/>
            <person name="San Clemente H."/>
            <person name="Chen E.C.H."/>
            <person name="De La Providencia I."/>
            <person name="Hainaut M."/>
            <person name="Kuo A."/>
            <person name="Kohler A."/>
            <person name="Murat C."/>
            <person name="Tang N."/>
            <person name="Roy S."/>
            <person name="Loubradou J."/>
            <person name="Henrissat B."/>
            <person name="Grigoriev I.V."/>
            <person name="Corradi N."/>
            <person name="Roux C."/>
            <person name="Martin F.M."/>
        </authorList>
    </citation>
    <scope>NUCLEOTIDE SEQUENCE [LARGE SCALE GENOMIC DNA]</scope>
    <source>
        <strain evidence="4 5">DAOM 227022</strain>
    </source>
</reference>
<feature type="region of interest" description="Disordered" evidence="2">
    <location>
        <begin position="1"/>
        <end position="26"/>
    </location>
</feature>
<organism evidence="4 5">
    <name type="scientific">Glomus cerebriforme</name>
    <dbReference type="NCBI Taxonomy" id="658196"/>
    <lineage>
        <taxon>Eukaryota</taxon>
        <taxon>Fungi</taxon>
        <taxon>Fungi incertae sedis</taxon>
        <taxon>Mucoromycota</taxon>
        <taxon>Glomeromycotina</taxon>
        <taxon>Glomeromycetes</taxon>
        <taxon>Glomerales</taxon>
        <taxon>Glomeraceae</taxon>
        <taxon>Glomus</taxon>
    </lineage>
</organism>
<dbReference type="Gene3D" id="1.10.30.10">
    <property type="entry name" value="High mobility group box domain"/>
    <property type="match status" value="1"/>
</dbReference>
<dbReference type="GO" id="GO:0005634">
    <property type="term" value="C:nucleus"/>
    <property type="evidence" value="ECO:0007669"/>
    <property type="project" value="UniProtKB-UniRule"/>
</dbReference>
<comment type="caution">
    <text evidence="4">The sequence shown here is derived from an EMBL/GenBank/DDBJ whole genome shotgun (WGS) entry which is preliminary data.</text>
</comment>